<dbReference type="GO" id="GO:0051537">
    <property type="term" value="F:2 iron, 2 sulfur cluster binding"/>
    <property type="evidence" value="ECO:0007669"/>
    <property type="project" value="UniProtKB-KW"/>
</dbReference>
<dbReference type="GO" id="GO:1902494">
    <property type="term" value="C:catalytic complex"/>
    <property type="evidence" value="ECO:0007669"/>
    <property type="project" value="UniProtKB-ARBA"/>
</dbReference>
<dbReference type="SUPFAM" id="SSF52833">
    <property type="entry name" value="Thioredoxin-like"/>
    <property type="match status" value="1"/>
</dbReference>
<reference evidence="14 15" key="1">
    <citation type="journal article" date="2000" name="Mar. Ecol. Prog. Ser.">
        <title>Phylogenetic characterization of endosymbionts in three hydrothermal vent mussels: influence on host distributions.</title>
        <authorList>
            <person name="Fujiwara Y."/>
            <person name="Takai K."/>
            <person name="Uematsu K."/>
            <person name="Tsuchida S."/>
            <person name="Hunt J.C."/>
            <person name="Hashimoto J."/>
        </authorList>
    </citation>
    <scope>NUCLEOTIDE SEQUENCE [LARGE SCALE GENOMIC DNA]</scope>
    <source>
        <strain evidence="14 15">Myojin Knoll</strain>
    </source>
</reference>
<dbReference type="GO" id="GO:0046872">
    <property type="term" value="F:metal ion binding"/>
    <property type="evidence" value="ECO:0007669"/>
    <property type="project" value="UniProtKB-KW"/>
</dbReference>
<protein>
    <recommendedName>
        <fullName evidence="2">NADH-quinone oxidoreductase subunit E</fullName>
    </recommendedName>
    <alternativeName>
        <fullName evidence="9">NADH dehydrogenase I subunit E</fullName>
    </alternativeName>
    <alternativeName>
        <fullName evidence="10">NDH-1 subunit E</fullName>
    </alternativeName>
</protein>
<reference evidence="14 15" key="2">
    <citation type="journal article" date="2016" name="ISME J.">
        <title>Heterogeneous composition of key metabolic gene clusters in a vent mussel symbiont population.</title>
        <authorList>
            <person name="Ikuta T."/>
            <person name="Takaki Y."/>
            <person name="Nagai Y."/>
            <person name="Shimamura S."/>
            <person name="Tsuda M."/>
            <person name="Kawagucci S."/>
            <person name="Aoki Y."/>
            <person name="Inoue K."/>
            <person name="Teruya M."/>
            <person name="Satou K."/>
            <person name="Teruya K."/>
            <person name="Shimoji M."/>
            <person name="Tamotsu H."/>
            <person name="Hirano T."/>
            <person name="Maruyama T."/>
            <person name="Yoshida T."/>
        </authorList>
    </citation>
    <scope>NUCLEOTIDE SEQUENCE [LARGE SCALE GENOMIC DNA]</scope>
    <source>
        <strain evidence="14 15">Myojin Knoll</strain>
    </source>
</reference>
<comment type="similarity">
    <text evidence="1">Belongs to the complex I 24 kDa subunit family.</text>
</comment>
<dbReference type="InterPro" id="IPR036249">
    <property type="entry name" value="Thioredoxin-like_sf"/>
</dbReference>
<name>A0A0P0UQB3_9GAMM</name>
<evidence type="ECO:0000256" key="3">
    <source>
        <dbReference type="ARBA" id="ARBA00022714"/>
    </source>
</evidence>
<dbReference type="GO" id="GO:0008324">
    <property type="term" value="F:monoatomic cation transmembrane transporter activity"/>
    <property type="evidence" value="ECO:0007669"/>
    <property type="project" value="UniProtKB-ARBA"/>
</dbReference>
<keyword evidence="7 13" id="KW-0411">Iron-sulfur</keyword>
<dbReference type="KEGG" id="ebh:BSEPE_0365"/>
<dbReference type="STRING" id="1303921.BSEPE_0365"/>
<proteinExistence type="inferred from homology"/>
<evidence type="ECO:0000256" key="9">
    <source>
        <dbReference type="ARBA" id="ARBA00031580"/>
    </source>
</evidence>
<comment type="catalytic activity">
    <reaction evidence="12">
        <text>a quinone + NADH + 5 H(+)(in) = a quinol + NAD(+) + 4 H(+)(out)</text>
        <dbReference type="Rhea" id="RHEA:57888"/>
        <dbReference type="ChEBI" id="CHEBI:15378"/>
        <dbReference type="ChEBI" id="CHEBI:24646"/>
        <dbReference type="ChEBI" id="CHEBI:57540"/>
        <dbReference type="ChEBI" id="CHEBI:57945"/>
        <dbReference type="ChEBI" id="CHEBI:132124"/>
    </reaction>
</comment>
<evidence type="ECO:0000256" key="8">
    <source>
        <dbReference type="ARBA" id="ARBA00023027"/>
    </source>
</evidence>
<dbReference type="InterPro" id="IPR042128">
    <property type="entry name" value="NuoE_dom"/>
</dbReference>
<dbReference type="InterPro" id="IPR041921">
    <property type="entry name" value="NuoE_N"/>
</dbReference>
<feature type="binding site" evidence="13">
    <location>
        <position position="124"/>
    </location>
    <ligand>
        <name>[2Fe-2S] cluster</name>
        <dbReference type="ChEBI" id="CHEBI:190135"/>
    </ligand>
</feature>
<dbReference type="NCBIfam" id="TIGR01958">
    <property type="entry name" value="nuoE_fam"/>
    <property type="match status" value="1"/>
</dbReference>
<dbReference type="FunFam" id="1.10.10.1590:FF:000001">
    <property type="entry name" value="NADH-quinone oxidoreductase subunit E"/>
    <property type="match status" value="1"/>
</dbReference>
<dbReference type="Proteomes" id="UP000067399">
    <property type="component" value="Chromosome"/>
</dbReference>
<keyword evidence="3 13" id="KW-0001">2Fe-2S</keyword>
<accession>A0A0P0UQB3</accession>
<dbReference type="GO" id="GO:0031090">
    <property type="term" value="C:organelle membrane"/>
    <property type="evidence" value="ECO:0007669"/>
    <property type="project" value="UniProtKB-ARBA"/>
</dbReference>
<dbReference type="FunFam" id="3.40.30.10:FF:000022">
    <property type="entry name" value="NADH dehydrogenase flavoprotein 2, mitochondrial"/>
    <property type="match status" value="1"/>
</dbReference>
<dbReference type="OrthoDB" id="9807941at2"/>
<evidence type="ECO:0000256" key="1">
    <source>
        <dbReference type="ARBA" id="ARBA00010643"/>
    </source>
</evidence>
<dbReference type="CDD" id="cd03064">
    <property type="entry name" value="TRX_Fd_NuoE"/>
    <property type="match status" value="1"/>
</dbReference>
<dbReference type="Pfam" id="PF01257">
    <property type="entry name" value="2Fe-2S_thioredx"/>
    <property type="match status" value="1"/>
</dbReference>
<keyword evidence="6 13" id="KW-0408">Iron</keyword>
<gene>
    <name evidence="14" type="primary">nuoE</name>
    <name evidence="14" type="ORF">BSEPE_0365</name>
</gene>
<evidence type="ECO:0000256" key="12">
    <source>
        <dbReference type="ARBA" id="ARBA00047712"/>
    </source>
</evidence>
<evidence type="ECO:0000313" key="15">
    <source>
        <dbReference type="Proteomes" id="UP000067399"/>
    </source>
</evidence>
<evidence type="ECO:0000256" key="4">
    <source>
        <dbReference type="ARBA" id="ARBA00022723"/>
    </source>
</evidence>
<sequence>MISNKAKKQIDAWVAKYPTGNQGSAVMEALKIVQAENDNYLNADAIQAVADYLDIPGIAAAEVATFYENYNHKPVGKHTIRICHNISCMLNGADDLISYLEEKLNVKTGEVTKNGLFNVKKVECLGACVGAPMFQIGDQYYENLTEKKIDKILADLKAGAE</sequence>
<dbReference type="PANTHER" id="PTHR10371:SF3">
    <property type="entry name" value="NADH DEHYDROGENASE [UBIQUINONE] FLAVOPROTEIN 2, MITOCHONDRIAL"/>
    <property type="match status" value="1"/>
</dbReference>
<evidence type="ECO:0000313" key="14">
    <source>
        <dbReference type="EMBL" id="BAS67379.1"/>
    </source>
</evidence>
<keyword evidence="14" id="KW-0560">Oxidoreductase</keyword>
<evidence type="ECO:0000256" key="5">
    <source>
        <dbReference type="ARBA" id="ARBA00022967"/>
    </source>
</evidence>
<comment type="cofactor">
    <cofactor evidence="11">
        <name>[2Fe-2S] cluster</name>
        <dbReference type="ChEBI" id="CHEBI:190135"/>
    </cofactor>
</comment>
<dbReference type="RefSeq" id="WP_066043233.1">
    <property type="nucleotide sequence ID" value="NZ_AP013042.1"/>
</dbReference>
<feature type="binding site" evidence="13">
    <location>
        <position position="88"/>
    </location>
    <ligand>
        <name>[2Fe-2S] cluster</name>
        <dbReference type="ChEBI" id="CHEBI:190135"/>
    </ligand>
</feature>
<evidence type="ECO:0000256" key="11">
    <source>
        <dbReference type="ARBA" id="ARBA00034078"/>
    </source>
</evidence>
<dbReference type="GO" id="GO:0022804">
    <property type="term" value="F:active transmembrane transporter activity"/>
    <property type="evidence" value="ECO:0007669"/>
    <property type="project" value="UniProtKB-ARBA"/>
</dbReference>
<keyword evidence="5" id="KW-1278">Translocase</keyword>
<evidence type="ECO:0000256" key="2">
    <source>
        <dbReference type="ARBA" id="ARBA00019898"/>
    </source>
</evidence>
<dbReference type="GO" id="GO:0098662">
    <property type="term" value="P:inorganic cation transmembrane transport"/>
    <property type="evidence" value="ECO:0007669"/>
    <property type="project" value="UniProtKB-ARBA"/>
</dbReference>
<keyword evidence="4 13" id="KW-0479">Metal-binding</keyword>
<dbReference type="GO" id="GO:0098796">
    <property type="term" value="C:membrane protein complex"/>
    <property type="evidence" value="ECO:0007669"/>
    <property type="project" value="UniProtKB-ARBA"/>
</dbReference>
<dbReference type="EMBL" id="AP013042">
    <property type="protein sequence ID" value="BAS67379.1"/>
    <property type="molecule type" value="Genomic_DNA"/>
</dbReference>
<dbReference type="InterPro" id="IPR002023">
    <property type="entry name" value="NuoE-like"/>
</dbReference>
<dbReference type="Gene3D" id="3.40.30.10">
    <property type="entry name" value="Glutaredoxin"/>
    <property type="match status" value="1"/>
</dbReference>
<keyword evidence="8" id="KW-0520">NAD</keyword>
<feature type="binding site" evidence="13">
    <location>
        <position position="128"/>
    </location>
    <ligand>
        <name>[2Fe-2S] cluster</name>
        <dbReference type="ChEBI" id="CHEBI:190135"/>
    </ligand>
</feature>
<dbReference type="Gene3D" id="1.10.10.1590">
    <property type="entry name" value="NADH-quinone oxidoreductase subunit E"/>
    <property type="match status" value="1"/>
</dbReference>
<keyword evidence="15" id="KW-1185">Reference proteome</keyword>
<dbReference type="GO" id="GO:0022890">
    <property type="term" value="F:inorganic cation transmembrane transporter activity"/>
    <property type="evidence" value="ECO:0007669"/>
    <property type="project" value="UniProtKB-ARBA"/>
</dbReference>
<dbReference type="AlphaFoldDB" id="A0A0P0UQB3"/>
<evidence type="ECO:0000256" key="7">
    <source>
        <dbReference type="ARBA" id="ARBA00023014"/>
    </source>
</evidence>
<evidence type="ECO:0000256" key="13">
    <source>
        <dbReference type="PIRSR" id="PIRSR000216-1"/>
    </source>
</evidence>
<evidence type="ECO:0000256" key="10">
    <source>
        <dbReference type="ARBA" id="ARBA00032788"/>
    </source>
</evidence>
<dbReference type="GO" id="GO:0003954">
    <property type="term" value="F:NADH dehydrogenase activity"/>
    <property type="evidence" value="ECO:0007669"/>
    <property type="project" value="TreeGrafter"/>
</dbReference>
<feature type="binding site" evidence="13">
    <location>
        <position position="83"/>
    </location>
    <ligand>
        <name>[2Fe-2S] cluster</name>
        <dbReference type="ChEBI" id="CHEBI:190135"/>
    </ligand>
</feature>
<comment type="cofactor">
    <cofactor evidence="13">
        <name>[2Fe-2S] cluster</name>
        <dbReference type="ChEBI" id="CHEBI:190135"/>
    </cofactor>
    <text evidence="13">Binds 1 [2Fe-2S] cluster.</text>
</comment>
<dbReference type="PANTHER" id="PTHR10371">
    <property type="entry name" value="NADH DEHYDROGENASE UBIQUINONE FLAVOPROTEIN 2, MITOCHONDRIAL"/>
    <property type="match status" value="1"/>
</dbReference>
<evidence type="ECO:0000256" key="6">
    <source>
        <dbReference type="ARBA" id="ARBA00023004"/>
    </source>
</evidence>
<organism evidence="14 15">
    <name type="scientific">endosymbiont of Bathymodiolus septemdierum str. Myojin knoll</name>
    <dbReference type="NCBI Taxonomy" id="1303921"/>
    <lineage>
        <taxon>Bacteria</taxon>
        <taxon>Pseudomonadati</taxon>
        <taxon>Pseudomonadota</taxon>
        <taxon>Gammaproteobacteria</taxon>
        <taxon>sulfur-oxidizing symbionts</taxon>
    </lineage>
</organism>
<dbReference type="GO" id="GO:0031967">
    <property type="term" value="C:organelle envelope"/>
    <property type="evidence" value="ECO:0007669"/>
    <property type="project" value="UniProtKB-ARBA"/>
</dbReference>
<dbReference type="PIRSF" id="PIRSF000216">
    <property type="entry name" value="NADH_DH_24kDa"/>
    <property type="match status" value="1"/>
</dbReference>